<dbReference type="EMBL" id="CP060138">
    <property type="protein sequence ID" value="QQV75571.1"/>
    <property type="molecule type" value="Genomic_DNA"/>
</dbReference>
<evidence type="ECO:0000313" key="1">
    <source>
        <dbReference type="EMBL" id="QQV75571.1"/>
    </source>
</evidence>
<gene>
    <name evidence="1" type="ORF">H6P87_01133</name>
</gene>
<accession>A0A9E6MIK7</accession>
<keyword evidence="2" id="KW-1185">Reference proteome</keyword>
<dbReference type="InterPro" id="IPR029060">
    <property type="entry name" value="PIN-like_dom_sf"/>
</dbReference>
<dbReference type="SUPFAM" id="SSF88723">
    <property type="entry name" value="PIN domain-like"/>
    <property type="match status" value="1"/>
</dbReference>
<protein>
    <recommendedName>
        <fullName evidence="3">PIN domain-containing protein</fullName>
    </recommendedName>
</protein>
<name>A0A9E6MIK7_9RICK</name>
<organism evidence="1 2">
    <name type="scientific">Rickettsia tillamookensis</name>
    <dbReference type="NCBI Taxonomy" id="2761623"/>
    <lineage>
        <taxon>Bacteria</taxon>
        <taxon>Pseudomonadati</taxon>
        <taxon>Pseudomonadota</taxon>
        <taxon>Alphaproteobacteria</taxon>
        <taxon>Rickettsiales</taxon>
        <taxon>Rickettsiaceae</taxon>
        <taxon>Rickettsieae</taxon>
        <taxon>Rickettsia</taxon>
        <taxon>spotted fever group</taxon>
    </lineage>
</organism>
<evidence type="ECO:0008006" key="3">
    <source>
        <dbReference type="Google" id="ProtNLM"/>
    </source>
</evidence>
<sequence length="70" mass="7790">MISAAINKIISVDFEQAMEIGRLKKETERFGLSLGDRACISLGLLMGYPIYTADKAWAKLQLSCDIILVR</sequence>
<proteinExistence type="predicted"/>
<reference evidence="1 2" key="1">
    <citation type="journal article" date="2021" name="Int. J. Syst. Evol. Microbiol.">
        <title>Characterization of a novel transitional group Rickettsia species (Rickettsia tillamookensis sp. nov.) from the western black-legged tick, Ixodes pacificus.</title>
        <authorList>
            <person name="Gauthier D.T."/>
            <person name="Karpathy S.E."/>
            <person name="Grizzard S.L."/>
            <person name="Batra D."/>
            <person name="Rowe L.A."/>
            <person name="Paddock C.D."/>
        </authorList>
    </citation>
    <scope>NUCLEOTIDE SEQUENCE [LARGE SCALE GENOMIC DNA]</scope>
    <source>
        <strain evidence="1 2">Tillamook 23</strain>
    </source>
</reference>
<dbReference type="Proteomes" id="UP000595296">
    <property type="component" value="Chromosome"/>
</dbReference>
<evidence type="ECO:0000313" key="2">
    <source>
        <dbReference type="Proteomes" id="UP000595296"/>
    </source>
</evidence>